<name>A0A381ZGZ8_9ZZZZ</name>
<dbReference type="Gene3D" id="1.25.40.20">
    <property type="entry name" value="Ankyrin repeat-containing domain"/>
    <property type="match status" value="4"/>
</dbReference>
<proteinExistence type="predicted"/>
<dbReference type="InterPro" id="IPR002110">
    <property type="entry name" value="Ankyrin_rpt"/>
</dbReference>
<reference evidence="3" key="1">
    <citation type="submission" date="2018-05" db="EMBL/GenBank/DDBJ databases">
        <authorList>
            <person name="Lanie J.A."/>
            <person name="Ng W.-L."/>
            <person name="Kazmierczak K.M."/>
            <person name="Andrzejewski T.M."/>
            <person name="Davidsen T.M."/>
            <person name="Wayne K.J."/>
            <person name="Tettelin H."/>
            <person name="Glass J.I."/>
            <person name="Rusch D."/>
            <person name="Podicherti R."/>
            <person name="Tsui H.-C.T."/>
            <person name="Winkler M.E."/>
        </authorList>
    </citation>
    <scope>NUCLEOTIDE SEQUENCE</scope>
</reference>
<dbReference type="SMART" id="SM00248">
    <property type="entry name" value="ANK"/>
    <property type="match status" value="11"/>
</dbReference>
<dbReference type="EMBL" id="UINC01021286">
    <property type="protein sequence ID" value="SVA88510.1"/>
    <property type="molecule type" value="Genomic_DNA"/>
</dbReference>
<dbReference type="Pfam" id="PF13637">
    <property type="entry name" value="Ank_4"/>
    <property type="match status" value="1"/>
</dbReference>
<keyword evidence="1" id="KW-0677">Repeat</keyword>
<evidence type="ECO:0000256" key="2">
    <source>
        <dbReference type="ARBA" id="ARBA00023043"/>
    </source>
</evidence>
<dbReference type="PROSITE" id="PS50297">
    <property type="entry name" value="ANK_REP_REGION"/>
    <property type="match status" value="8"/>
</dbReference>
<dbReference type="PANTHER" id="PTHR24198">
    <property type="entry name" value="ANKYRIN REPEAT AND PROTEIN KINASE DOMAIN-CONTAINING PROTEIN"/>
    <property type="match status" value="1"/>
</dbReference>
<sequence>MSNWCKVFTVVVAIGVLPPVVEPTTAQTVIDGQAPINGRVLINGPALIDAARRADGDATRVLLAEGADVNARYGDGTTALHWAAHLDSEDLVTLLITSGADVNTADDHGVTALSLAALNGSVALVQTLLEAEADPNAAHTNGETVLMTAARVGNVDVVRLLLAAGASPDATEILLGQTALMLAIAANHTPIARVLIESGAGVSARTNNSFTPLLFAAQQGNIDAAQLLLSSGADINESAPDGIAGNTNARTRFVRNTEAQVLLVAIDSGHDKMALFLLDGGGDPNHAGAGRTALHSAVQQDMPEVVSALLERGADPNALLERALPFVSRRITQDNGLTPSVIGATPFFLAASFGDLESMRFLLEAGADPTLTTDDGTTALMVAAGADYVEGADKYGRRWFDDNLPLELSALEAVEYILGLGQIDINAMNDDHQTALHGAVYLGGVLLVPFLVEQGANIDAINDRGQTAWMIAAEGEYRAGSFYTHEETGEVLEELGADTTLGEDLGRDFRRILNARQ</sequence>
<accession>A0A381ZGZ8</accession>
<evidence type="ECO:0000313" key="3">
    <source>
        <dbReference type="EMBL" id="SVA88510.1"/>
    </source>
</evidence>
<dbReference type="AlphaFoldDB" id="A0A381ZGZ8"/>
<gene>
    <name evidence="3" type="ORF">METZ01_LOCUS141364</name>
</gene>
<dbReference type="SUPFAM" id="SSF48403">
    <property type="entry name" value="Ankyrin repeat"/>
    <property type="match status" value="2"/>
</dbReference>
<dbReference type="PRINTS" id="PR01415">
    <property type="entry name" value="ANKYRIN"/>
</dbReference>
<organism evidence="3">
    <name type="scientific">marine metagenome</name>
    <dbReference type="NCBI Taxonomy" id="408172"/>
    <lineage>
        <taxon>unclassified sequences</taxon>
        <taxon>metagenomes</taxon>
        <taxon>ecological metagenomes</taxon>
    </lineage>
</organism>
<dbReference type="Pfam" id="PF12796">
    <property type="entry name" value="Ank_2"/>
    <property type="match status" value="4"/>
</dbReference>
<protein>
    <submittedName>
        <fullName evidence="3">Uncharacterized protein</fullName>
    </submittedName>
</protein>
<keyword evidence="2" id="KW-0040">ANK repeat</keyword>
<evidence type="ECO:0000256" key="1">
    <source>
        <dbReference type="ARBA" id="ARBA00022737"/>
    </source>
</evidence>
<dbReference type="PROSITE" id="PS50088">
    <property type="entry name" value="ANK_REPEAT"/>
    <property type="match status" value="8"/>
</dbReference>
<dbReference type="InterPro" id="IPR036770">
    <property type="entry name" value="Ankyrin_rpt-contain_sf"/>
</dbReference>
<dbReference type="PANTHER" id="PTHR24198:SF165">
    <property type="entry name" value="ANKYRIN REPEAT-CONTAINING PROTEIN-RELATED"/>
    <property type="match status" value="1"/>
</dbReference>